<organism evidence="1 2">
    <name type="scientific">Streptomyces brasiliensis</name>
    <dbReference type="NCBI Taxonomy" id="1954"/>
    <lineage>
        <taxon>Bacteria</taxon>
        <taxon>Bacillati</taxon>
        <taxon>Actinomycetota</taxon>
        <taxon>Actinomycetes</taxon>
        <taxon>Kitasatosporales</taxon>
        <taxon>Streptomycetaceae</taxon>
        <taxon>Streptomyces</taxon>
    </lineage>
</organism>
<evidence type="ECO:0000313" key="1">
    <source>
        <dbReference type="EMBL" id="GGJ62050.1"/>
    </source>
</evidence>
<accession>A0A917UJE7</accession>
<sequence length="158" mass="17491">MVKFEACVRCPMLRVDPQQRRRLEEIICNLGDRIEEARVNGWRGEVQGLQISLEAARNKLASLDRLTRNRNRTPVTLGMPIIPGESRRAPLISSGRARARAPPRSRAPTAPVAAMYSPATAIFRRVRDPPKEVTPRVAGGTRGGCTGRCKGLLDERTP</sequence>
<dbReference type="Proteomes" id="UP000657574">
    <property type="component" value="Unassembled WGS sequence"/>
</dbReference>
<gene>
    <name evidence="1" type="ORF">GCM10010121_085850</name>
</gene>
<name>A0A917UJE7_9ACTN</name>
<comment type="caution">
    <text evidence="1">The sequence shown here is derived from an EMBL/GenBank/DDBJ whole genome shotgun (WGS) entry which is preliminary data.</text>
</comment>
<protein>
    <submittedName>
        <fullName evidence="1">Uncharacterized protein</fullName>
    </submittedName>
</protein>
<reference evidence="1" key="1">
    <citation type="journal article" date="2014" name="Int. J. Syst. Evol. Microbiol.">
        <title>Complete genome sequence of Corynebacterium casei LMG S-19264T (=DSM 44701T), isolated from a smear-ripened cheese.</title>
        <authorList>
            <consortium name="US DOE Joint Genome Institute (JGI-PGF)"/>
            <person name="Walter F."/>
            <person name="Albersmeier A."/>
            <person name="Kalinowski J."/>
            <person name="Ruckert C."/>
        </authorList>
    </citation>
    <scope>NUCLEOTIDE SEQUENCE</scope>
    <source>
        <strain evidence="1">JCM 3086</strain>
    </source>
</reference>
<proteinExistence type="predicted"/>
<dbReference type="EMBL" id="BMQA01000070">
    <property type="protein sequence ID" value="GGJ62050.1"/>
    <property type="molecule type" value="Genomic_DNA"/>
</dbReference>
<dbReference type="AlphaFoldDB" id="A0A917UJE7"/>
<reference evidence="1" key="2">
    <citation type="submission" date="2020-09" db="EMBL/GenBank/DDBJ databases">
        <authorList>
            <person name="Sun Q."/>
            <person name="Ohkuma M."/>
        </authorList>
    </citation>
    <scope>NUCLEOTIDE SEQUENCE</scope>
    <source>
        <strain evidence="1">JCM 3086</strain>
    </source>
</reference>
<keyword evidence="2" id="KW-1185">Reference proteome</keyword>
<evidence type="ECO:0000313" key="2">
    <source>
        <dbReference type="Proteomes" id="UP000657574"/>
    </source>
</evidence>